<keyword evidence="1" id="KW-0472">Membrane</keyword>
<keyword evidence="1" id="KW-0812">Transmembrane</keyword>
<evidence type="ECO:0000313" key="3">
    <source>
        <dbReference type="Proteomes" id="UP001198163"/>
    </source>
</evidence>
<gene>
    <name evidence="2" type="ORF">K7J14_04095</name>
</gene>
<evidence type="ECO:0000313" key="2">
    <source>
        <dbReference type="EMBL" id="MCD1653880.1"/>
    </source>
</evidence>
<accession>A0AAE3EGR3</accession>
<dbReference type="AlphaFoldDB" id="A0AAE3EGR3"/>
<reference evidence="2" key="1">
    <citation type="submission" date="2021-08" db="EMBL/GenBank/DDBJ databases">
        <title>Comparative analyses of Brucepasteria parasyntrophica and Teretinema zuelzerae.</title>
        <authorList>
            <person name="Song Y."/>
            <person name="Brune A."/>
        </authorList>
    </citation>
    <scope>NUCLEOTIDE SEQUENCE</scope>
    <source>
        <strain evidence="2">DSM 1903</strain>
    </source>
</reference>
<dbReference type="Proteomes" id="UP001198163">
    <property type="component" value="Unassembled WGS sequence"/>
</dbReference>
<sequence>MSARQKASGVFCLFCFLCPGFLFSLEDVSLVPREIYIGDEALVSYSDSGSFASRFSDGAYEISASDLPDSDAVSVKAVRCRKADGKLFVEIRFVPWTPGDLEFPAINLGGALLPVPAVTVSSLLEKSPGIPPFPARPPKLYPGTVWMLYAAAAAALTTALAAYLLFGKALPRFAQSSGARRRARNKRQTLKGLRALERKIRTQPRGLWFAAAARLFRRFLAVQSGCSESAFDSLSTPEIRLQTGGDDDPWFSNAASILSETDLRRFGNPEEDYRADTVEAMIRSVREKEVSGV</sequence>
<dbReference type="EMBL" id="JAINWA010000001">
    <property type="protein sequence ID" value="MCD1653880.1"/>
    <property type="molecule type" value="Genomic_DNA"/>
</dbReference>
<name>A0AAE3EGR3_9SPIR</name>
<organism evidence="2 3">
    <name type="scientific">Teretinema zuelzerae</name>
    <dbReference type="NCBI Taxonomy" id="156"/>
    <lineage>
        <taxon>Bacteria</taxon>
        <taxon>Pseudomonadati</taxon>
        <taxon>Spirochaetota</taxon>
        <taxon>Spirochaetia</taxon>
        <taxon>Spirochaetales</taxon>
        <taxon>Treponemataceae</taxon>
        <taxon>Teretinema</taxon>
    </lineage>
</organism>
<keyword evidence="3" id="KW-1185">Reference proteome</keyword>
<protein>
    <submittedName>
        <fullName evidence="2">Uncharacterized protein</fullName>
    </submittedName>
</protein>
<keyword evidence="1" id="KW-1133">Transmembrane helix</keyword>
<dbReference type="RefSeq" id="WP_230753439.1">
    <property type="nucleotide sequence ID" value="NZ_JAINWA010000001.1"/>
</dbReference>
<evidence type="ECO:0000256" key="1">
    <source>
        <dbReference type="SAM" id="Phobius"/>
    </source>
</evidence>
<proteinExistence type="predicted"/>
<comment type="caution">
    <text evidence="2">The sequence shown here is derived from an EMBL/GenBank/DDBJ whole genome shotgun (WGS) entry which is preliminary data.</text>
</comment>
<feature type="transmembrane region" description="Helical" evidence="1">
    <location>
        <begin position="146"/>
        <end position="166"/>
    </location>
</feature>